<dbReference type="AlphaFoldDB" id="A0AAV3QB03"/>
<keyword evidence="3" id="KW-1185">Reference proteome</keyword>
<dbReference type="Proteomes" id="UP001454036">
    <property type="component" value="Unassembled WGS sequence"/>
</dbReference>
<accession>A0AAV3QB03</accession>
<feature type="compositionally biased region" description="Acidic residues" evidence="1">
    <location>
        <begin position="1"/>
        <end position="30"/>
    </location>
</feature>
<reference evidence="2 3" key="1">
    <citation type="submission" date="2024-01" db="EMBL/GenBank/DDBJ databases">
        <title>The complete chloroplast genome sequence of Lithospermum erythrorhizon: insights into the phylogenetic relationship among Boraginaceae species and the maternal lineages of purple gromwells.</title>
        <authorList>
            <person name="Okada T."/>
            <person name="Watanabe K."/>
        </authorList>
    </citation>
    <scope>NUCLEOTIDE SEQUENCE [LARGE SCALE GENOMIC DNA]</scope>
</reference>
<comment type="caution">
    <text evidence="2">The sequence shown here is derived from an EMBL/GenBank/DDBJ whole genome shotgun (WGS) entry which is preliminary data.</text>
</comment>
<feature type="region of interest" description="Disordered" evidence="1">
    <location>
        <begin position="1"/>
        <end position="44"/>
    </location>
</feature>
<name>A0AAV3QB03_LITER</name>
<proteinExistence type="predicted"/>
<protein>
    <recommendedName>
        <fullName evidence="4">Transposase</fullName>
    </recommendedName>
</protein>
<evidence type="ECO:0008006" key="4">
    <source>
        <dbReference type="Google" id="ProtNLM"/>
    </source>
</evidence>
<evidence type="ECO:0000256" key="1">
    <source>
        <dbReference type="SAM" id="MobiDB-lite"/>
    </source>
</evidence>
<evidence type="ECO:0000313" key="3">
    <source>
        <dbReference type="Proteomes" id="UP001454036"/>
    </source>
</evidence>
<evidence type="ECO:0000313" key="2">
    <source>
        <dbReference type="EMBL" id="GAA0161287.1"/>
    </source>
</evidence>
<gene>
    <name evidence="2" type="ORF">LIER_17639</name>
</gene>
<organism evidence="2 3">
    <name type="scientific">Lithospermum erythrorhizon</name>
    <name type="common">Purple gromwell</name>
    <name type="synonym">Lithospermum officinale var. erythrorhizon</name>
    <dbReference type="NCBI Taxonomy" id="34254"/>
    <lineage>
        <taxon>Eukaryota</taxon>
        <taxon>Viridiplantae</taxon>
        <taxon>Streptophyta</taxon>
        <taxon>Embryophyta</taxon>
        <taxon>Tracheophyta</taxon>
        <taxon>Spermatophyta</taxon>
        <taxon>Magnoliopsida</taxon>
        <taxon>eudicotyledons</taxon>
        <taxon>Gunneridae</taxon>
        <taxon>Pentapetalae</taxon>
        <taxon>asterids</taxon>
        <taxon>lamiids</taxon>
        <taxon>Boraginales</taxon>
        <taxon>Boraginaceae</taxon>
        <taxon>Boraginoideae</taxon>
        <taxon>Lithospermeae</taxon>
        <taxon>Lithospermum</taxon>
    </lineage>
</organism>
<dbReference type="EMBL" id="BAABME010004133">
    <property type="protein sequence ID" value="GAA0161287.1"/>
    <property type="molecule type" value="Genomic_DNA"/>
</dbReference>
<sequence>MGYDSVDDIDYSEESENSESESDDSGEDDELNPKNVLYGNEMDEFDDGDLHASQPTLSAAFLENIEEKFVIPDHDGHGEVDVDAHNDDSDFENLNIVDEEDYVIMSDIQKELDSALHELLPNVEHINCVQHIYKNFKRYHGSQLLRDKGWGCAKASTKGRSNKITLLPPKFVGQAGRPKLRRRRDVIEINLSKGKYIITRWIVHTCKYCGIEAHNIRTCAKKKAKVEGDMRRLI</sequence>